<proteinExistence type="predicted"/>
<reference evidence="2 3" key="1">
    <citation type="journal article" date="2018" name="Nat. Ecol. Evol.">
        <title>Pezizomycetes genomes reveal the molecular basis of ectomycorrhizal truffle lifestyle.</title>
        <authorList>
            <person name="Murat C."/>
            <person name="Payen T."/>
            <person name="Noel B."/>
            <person name="Kuo A."/>
            <person name="Morin E."/>
            <person name="Chen J."/>
            <person name="Kohler A."/>
            <person name="Krizsan K."/>
            <person name="Balestrini R."/>
            <person name="Da Silva C."/>
            <person name="Montanini B."/>
            <person name="Hainaut M."/>
            <person name="Levati E."/>
            <person name="Barry K.W."/>
            <person name="Belfiori B."/>
            <person name="Cichocki N."/>
            <person name="Clum A."/>
            <person name="Dockter R.B."/>
            <person name="Fauchery L."/>
            <person name="Guy J."/>
            <person name="Iotti M."/>
            <person name="Le Tacon F."/>
            <person name="Lindquist E.A."/>
            <person name="Lipzen A."/>
            <person name="Malagnac F."/>
            <person name="Mello A."/>
            <person name="Molinier V."/>
            <person name="Miyauchi S."/>
            <person name="Poulain J."/>
            <person name="Riccioni C."/>
            <person name="Rubini A."/>
            <person name="Sitrit Y."/>
            <person name="Splivallo R."/>
            <person name="Traeger S."/>
            <person name="Wang M."/>
            <person name="Zifcakova L."/>
            <person name="Wipf D."/>
            <person name="Zambonelli A."/>
            <person name="Paolocci F."/>
            <person name="Nowrousian M."/>
            <person name="Ottonello S."/>
            <person name="Baldrian P."/>
            <person name="Spatafora J.W."/>
            <person name="Henrissat B."/>
            <person name="Nagy L.G."/>
            <person name="Aury J.M."/>
            <person name="Wincker P."/>
            <person name="Grigoriev I.V."/>
            <person name="Bonfante P."/>
            <person name="Martin F.M."/>
        </authorList>
    </citation>
    <scope>NUCLEOTIDE SEQUENCE [LARGE SCALE GENOMIC DNA]</scope>
    <source>
        <strain evidence="2 3">CCBAS932</strain>
    </source>
</reference>
<dbReference type="InParanoid" id="A0A3N4KQ56"/>
<sequence>MASADSSRVNDHVSSGSSSGQGAAPPALFEVVKVYPSRGPMTQYRLASATTFTCSRCQRQKTAKLVATRNGQWDALLCNGCYGFIISRE</sequence>
<dbReference type="EMBL" id="ML119127">
    <property type="protein sequence ID" value="RPB12733.1"/>
    <property type="molecule type" value="Genomic_DNA"/>
</dbReference>
<dbReference type="Proteomes" id="UP000277580">
    <property type="component" value="Unassembled WGS sequence"/>
</dbReference>
<keyword evidence="3" id="KW-1185">Reference proteome</keyword>
<gene>
    <name evidence="2" type="ORF">P167DRAFT_535727</name>
</gene>
<feature type="compositionally biased region" description="Low complexity" evidence="1">
    <location>
        <begin position="14"/>
        <end position="24"/>
    </location>
</feature>
<evidence type="ECO:0000313" key="3">
    <source>
        <dbReference type="Proteomes" id="UP000277580"/>
    </source>
</evidence>
<dbReference type="AlphaFoldDB" id="A0A3N4KQ56"/>
<protein>
    <submittedName>
        <fullName evidence="2">Uncharacterized protein</fullName>
    </submittedName>
</protein>
<organism evidence="2 3">
    <name type="scientific">Morchella conica CCBAS932</name>
    <dbReference type="NCBI Taxonomy" id="1392247"/>
    <lineage>
        <taxon>Eukaryota</taxon>
        <taxon>Fungi</taxon>
        <taxon>Dikarya</taxon>
        <taxon>Ascomycota</taxon>
        <taxon>Pezizomycotina</taxon>
        <taxon>Pezizomycetes</taxon>
        <taxon>Pezizales</taxon>
        <taxon>Morchellaceae</taxon>
        <taxon>Morchella</taxon>
    </lineage>
</organism>
<accession>A0A3N4KQ56</accession>
<evidence type="ECO:0000313" key="2">
    <source>
        <dbReference type="EMBL" id="RPB12733.1"/>
    </source>
</evidence>
<feature type="region of interest" description="Disordered" evidence="1">
    <location>
        <begin position="1"/>
        <end position="24"/>
    </location>
</feature>
<dbReference type="OrthoDB" id="3776781at2759"/>
<name>A0A3N4KQ56_9PEZI</name>
<evidence type="ECO:0000256" key="1">
    <source>
        <dbReference type="SAM" id="MobiDB-lite"/>
    </source>
</evidence>